<feature type="compositionally biased region" description="Polar residues" evidence="4">
    <location>
        <begin position="37"/>
        <end position="55"/>
    </location>
</feature>
<evidence type="ECO:0000313" key="5">
    <source>
        <dbReference type="EMBL" id="NOV46497.1"/>
    </source>
</evidence>
<proteinExistence type="inferred from homology"/>
<protein>
    <submittedName>
        <fullName evidence="5">Putative 28s ribosomal protein s36 mitochondrial</fullName>
    </submittedName>
</protein>
<evidence type="ECO:0000256" key="4">
    <source>
        <dbReference type="SAM" id="MobiDB-lite"/>
    </source>
</evidence>
<dbReference type="EMBL" id="GIIL01002771">
    <property type="protein sequence ID" value="NOV46497.1"/>
    <property type="molecule type" value="Transcribed_RNA"/>
</dbReference>
<sequence>MVLLGSVRFFALQSVKARIPMIKFRKGAPGPHEHNTSSDAKTQRQAHPVQSSNTYSTEAIEDWQLPLRWRRRNIDIDEVDYINRGGPA</sequence>
<dbReference type="AlphaFoldDB" id="A0A6M2DNS9"/>
<dbReference type="GO" id="GO:0005739">
    <property type="term" value="C:mitochondrion"/>
    <property type="evidence" value="ECO:0007669"/>
    <property type="project" value="UniProtKB-SubCell"/>
</dbReference>
<reference evidence="5" key="1">
    <citation type="submission" date="2020-03" db="EMBL/GenBank/DDBJ databases">
        <title>Transcriptomic Profiling of the Digestive Tract of the Rat Flea, Xenopsylla cheopis, Following Blood Feeding and Infection with Yersinia pestis.</title>
        <authorList>
            <person name="Bland D.M."/>
            <person name="Martens C.A."/>
            <person name="Virtaneva K."/>
            <person name="Kanakabandi K."/>
            <person name="Long D."/>
            <person name="Rosenke R."/>
            <person name="Saturday G.A."/>
            <person name="Hoyt F.H."/>
            <person name="Bruno D.P."/>
            <person name="Ribeiro J.M.C."/>
            <person name="Hinnebusch J."/>
        </authorList>
    </citation>
    <scope>NUCLEOTIDE SEQUENCE</scope>
</reference>
<dbReference type="GO" id="GO:0005840">
    <property type="term" value="C:ribosome"/>
    <property type="evidence" value="ECO:0007669"/>
    <property type="project" value="UniProtKB-KW"/>
</dbReference>
<keyword evidence="5" id="KW-0689">Ribosomal protein</keyword>
<keyword evidence="2" id="KW-0496">Mitochondrion</keyword>
<dbReference type="Pfam" id="PF10937">
    <property type="entry name" value="Kgd4-YMR31"/>
    <property type="match status" value="1"/>
</dbReference>
<comment type="subcellular location">
    <subcellularLocation>
        <location evidence="1">Mitochondrion</location>
    </subcellularLocation>
</comment>
<accession>A0A6M2DNS9</accession>
<organism evidence="5">
    <name type="scientific">Xenopsylla cheopis</name>
    <name type="common">Oriental rat flea</name>
    <name type="synonym">Pulex cheopis</name>
    <dbReference type="NCBI Taxonomy" id="163159"/>
    <lineage>
        <taxon>Eukaryota</taxon>
        <taxon>Metazoa</taxon>
        <taxon>Ecdysozoa</taxon>
        <taxon>Arthropoda</taxon>
        <taxon>Hexapoda</taxon>
        <taxon>Insecta</taxon>
        <taxon>Pterygota</taxon>
        <taxon>Neoptera</taxon>
        <taxon>Endopterygota</taxon>
        <taxon>Siphonaptera</taxon>
        <taxon>Pulicidae</taxon>
        <taxon>Xenopsyllinae</taxon>
        <taxon>Xenopsylla</taxon>
    </lineage>
</organism>
<dbReference type="InterPro" id="IPR020373">
    <property type="entry name" value="Kgd4/YMR-31"/>
</dbReference>
<name>A0A6M2DNS9_XENCH</name>
<evidence type="ECO:0000256" key="2">
    <source>
        <dbReference type="ARBA" id="ARBA00023128"/>
    </source>
</evidence>
<comment type="similarity">
    <text evidence="3">Belongs to the alpha-ketoglutarate dehydrogenase component 4 family.</text>
</comment>
<evidence type="ECO:0000256" key="3">
    <source>
        <dbReference type="ARBA" id="ARBA00043970"/>
    </source>
</evidence>
<feature type="region of interest" description="Disordered" evidence="4">
    <location>
        <begin position="23"/>
        <end position="55"/>
    </location>
</feature>
<keyword evidence="5" id="KW-0687">Ribonucleoprotein</keyword>
<evidence type="ECO:0000256" key="1">
    <source>
        <dbReference type="ARBA" id="ARBA00004173"/>
    </source>
</evidence>
<dbReference type="GO" id="GO:0006103">
    <property type="term" value="P:2-oxoglutarate metabolic process"/>
    <property type="evidence" value="ECO:0007669"/>
    <property type="project" value="InterPro"/>
</dbReference>